<dbReference type="InterPro" id="IPR011613">
    <property type="entry name" value="GH15-like"/>
</dbReference>
<dbReference type="STRING" id="1768.B1T50_09010"/>
<evidence type="ECO:0000259" key="3">
    <source>
        <dbReference type="Pfam" id="PF19291"/>
    </source>
</evidence>
<accession>A0A1V3XNU0</accession>
<gene>
    <name evidence="4" type="ORF">BZL29_2841</name>
</gene>
<evidence type="ECO:0000313" key="5">
    <source>
        <dbReference type="Proteomes" id="UP000188532"/>
    </source>
</evidence>
<dbReference type="AlphaFoldDB" id="A0A1V3XNU0"/>
<comment type="caution">
    <text evidence="4">The sequence shown here is derived from an EMBL/GenBank/DDBJ whole genome shotgun (WGS) entry which is preliminary data.</text>
</comment>
<evidence type="ECO:0000313" key="4">
    <source>
        <dbReference type="EMBL" id="OOK80768.1"/>
    </source>
</evidence>
<organism evidence="4 5">
    <name type="scientific">Mycobacterium kansasii</name>
    <dbReference type="NCBI Taxonomy" id="1768"/>
    <lineage>
        <taxon>Bacteria</taxon>
        <taxon>Bacillati</taxon>
        <taxon>Actinomycetota</taxon>
        <taxon>Actinomycetes</taxon>
        <taxon>Mycobacteriales</taxon>
        <taxon>Mycobacteriaceae</taxon>
        <taxon>Mycobacterium</taxon>
    </lineage>
</organism>
<dbReference type="EMBL" id="MVBN01000002">
    <property type="protein sequence ID" value="OOK80768.1"/>
    <property type="molecule type" value="Genomic_DNA"/>
</dbReference>
<feature type="domain" description="GH15-like" evidence="2">
    <location>
        <begin position="192"/>
        <end position="316"/>
    </location>
</feature>
<dbReference type="Gene3D" id="1.50.10.10">
    <property type="match status" value="1"/>
</dbReference>
<dbReference type="Pfam" id="PF00723">
    <property type="entry name" value="Glyco_hydro_15"/>
    <property type="match status" value="1"/>
</dbReference>
<dbReference type="PANTHER" id="PTHR31616:SF10">
    <property type="entry name" value="TREHALASE"/>
    <property type="match status" value="1"/>
</dbReference>
<dbReference type="GO" id="GO:0005993">
    <property type="term" value="P:trehalose catabolic process"/>
    <property type="evidence" value="ECO:0007669"/>
    <property type="project" value="TreeGrafter"/>
</dbReference>
<dbReference type="InterPro" id="IPR008928">
    <property type="entry name" value="6-hairpin_glycosidase_sf"/>
</dbReference>
<dbReference type="Proteomes" id="UP000188532">
    <property type="component" value="Unassembled WGS sequence"/>
</dbReference>
<dbReference type="Pfam" id="PF19291">
    <property type="entry name" value="TREH_N"/>
    <property type="match status" value="1"/>
</dbReference>
<protein>
    <submittedName>
        <fullName evidence="4">Glycosyl hydrolases 15 family protein</fullName>
    </submittedName>
</protein>
<feature type="region of interest" description="Disordered" evidence="1">
    <location>
        <begin position="336"/>
        <end position="382"/>
    </location>
</feature>
<dbReference type="InterPro" id="IPR045582">
    <property type="entry name" value="Trehalase-like_N"/>
</dbReference>
<evidence type="ECO:0000259" key="2">
    <source>
        <dbReference type="Pfam" id="PF00723"/>
    </source>
</evidence>
<dbReference type="GO" id="GO:0015927">
    <property type="term" value="F:trehalase activity"/>
    <property type="evidence" value="ECO:0007669"/>
    <property type="project" value="TreeGrafter"/>
</dbReference>
<dbReference type="PANTHER" id="PTHR31616">
    <property type="entry name" value="TREHALASE"/>
    <property type="match status" value="1"/>
</dbReference>
<dbReference type="SUPFAM" id="SSF48208">
    <property type="entry name" value="Six-hairpin glycosidases"/>
    <property type="match status" value="1"/>
</dbReference>
<evidence type="ECO:0000256" key="1">
    <source>
        <dbReference type="SAM" id="MobiDB-lite"/>
    </source>
</evidence>
<feature type="compositionally biased region" description="Polar residues" evidence="1">
    <location>
        <begin position="371"/>
        <end position="382"/>
    </location>
</feature>
<sequence length="382" mass="41529">MFARLLDADAGFFSVHPTDPGAEIERRYVDQTMVLETTFTTGTGTLVLSDALATGYVDDPHQLGATAPRLLVRSLTCTAGEVEVTVEFSARPEYGVVTPLVSKDDGCILVRGGADVLLLCCPIPLGITDSDASGRFRMHEGERMSLGLQHRTTSEACPESMSAAELEAALTATIDAWRLWSKVHQSYDGPWRDLVHHSGRVLQALTYQPTWAVVAAPTTSLPEEIGGERNWDYRYSWVRDASLTLEALWVAACPDEAEQFFDYLAVSSAGQLRANEPLQIMFGIGGEHDLSERELGHLRGWRDSRPVRVGNGAWGKARSTCTANCWVRHTAWPNSCTRTAPAPPRDASSSSDPPMPPHVFGSNVIRVSGKSAASRNTSSTPS</sequence>
<name>A0A1V3XNU0_MYCKA</name>
<reference evidence="4 5" key="1">
    <citation type="submission" date="2017-02" db="EMBL/GenBank/DDBJ databases">
        <title>Complete genome sequences of Mycobacterium kansasii strains isolated from rhesus macaques.</title>
        <authorList>
            <person name="Panda A."/>
            <person name="Nagaraj S."/>
            <person name="Zhao X."/>
            <person name="Tettelin H."/>
            <person name="Detolla L.J."/>
        </authorList>
    </citation>
    <scope>NUCLEOTIDE SEQUENCE [LARGE SCALE GENOMIC DNA]</scope>
    <source>
        <strain evidence="4 5">11-3469</strain>
    </source>
</reference>
<dbReference type="InterPro" id="IPR012341">
    <property type="entry name" value="6hp_glycosidase-like_sf"/>
</dbReference>
<keyword evidence="4" id="KW-0378">Hydrolase</keyword>
<feature type="domain" description="Trehalase-like N-terminal" evidence="3">
    <location>
        <begin position="1"/>
        <end position="122"/>
    </location>
</feature>
<proteinExistence type="predicted"/>